<dbReference type="InterPro" id="IPR039422">
    <property type="entry name" value="MarR/SlyA-like"/>
</dbReference>
<gene>
    <name evidence="2" type="ORF">FOC84_23325</name>
</gene>
<dbReference type="PANTHER" id="PTHR33164:SF43">
    <property type="entry name" value="HTH-TYPE TRANSCRIPTIONAL REPRESSOR YETL"/>
    <property type="match status" value="1"/>
</dbReference>
<organism evidence="2 3">
    <name type="scientific">Achromobacter pestifer</name>
    <dbReference type="NCBI Taxonomy" id="1353889"/>
    <lineage>
        <taxon>Bacteria</taxon>
        <taxon>Pseudomonadati</taxon>
        <taxon>Pseudomonadota</taxon>
        <taxon>Betaproteobacteria</taxon>
        <taxon>Burkholderiales</taxon>
        <taxon>Alcaligenaceae</taxon>
        <taxon>Achromobacter</taxon>
    </lineage>
</organism>
<accession>A0A7D4HTP3</accession>
<evidence type="ECO:0000259" key="1">
    <source>
        <dbReference type="PROSITE" id="PS50995"/>
    </source>
</evidence>
<protein>
    <submittedName>
        <fullName evidence="2">MarR family transcriptional regulator</fullName>
    </submittedName>
</protein>
<dbReference type="GO" id="GO:0006950">
    <property type="term" value="P:response to stress"/>
    <property type="evidence" value="ECO:0007669"/>
    <property type="project" value="TreeGrafter"/>
</dbReference>
<dbReference type="InterPro" id="IPR036390">
    <property type="entry name" value="WH_DNA-bd_sf"/>
</dbReference>
<dbReference type="GO" id="GO:0003700">
    <property type="term" value="F:DNA-binding transcription factor activity"/>
    <property type="evidence" value="ECO:0007669"/>
    <property type="project" value="InterPro"/>
</dbReference>
<keyword evidence="3" id="KW-1185">Reference proteome</keyword>
<sequence length="172" mass="19477">MPTDPASGHRQLSDMLMYRLYQAWSQSNPVFLRLCEGRFGITRREWRVLASAVEGGIMNSAELAAAAKLDPVRTSRTLGTLCEKGWLRRLHDGADRRMVRVEATDEGIALYDALLPEVSHLNDLLVQDLSDDEVALLRDFLGRIEQRGRRMAEDNIVSEKASRRDGGTRRPR</sequence>
<dbReference type="KEGG" id="apes:FOC84_23325"/>
<dbReference type="Gene3D" id="1.10.10.10">
    <property type="entry name" value="Winged helix-like DNA-binding domain superfamily/Winged helix DNA-binding domain"/>
    <property type="match status" value="1"/>
</dbReference>
<feature type="domain" description="HTH marR-type" evidence="1">
    <location>
        <begin position="13"/>
        <end position="146"/>
    </location>
</feature>
<dbReference type="SUPFAM" id="SSF46785">
    <property type="entry name" value="Winged helix' DNA-binding domain"/>
    <property type="match status" value="1"/>
</dbReference>
<name>A0A7D4HTP3_9BURK</name>
<dbReference type="Proteomes" id="UP000500970">
    <property type="component" value="Chromosome"/>
</dbReference>
<dbReference type="PANTHER" id="PTHR33164">
    <property type="entry name" value="TRANSCRIPTIONAL REGULATOR, MARR FAMILY"/>
    <property type="match status" value="1"/>
</dbReference>
<reference evidence="2 3" key="1">
    <citation type="submission" date="2020-05" db="EMBL/GenBank/DDBJ databases">
        <title>FDA dAtabase for Regulatory Grade micrObial Sequences (FDA-ARGOS): Supporting development and validation of Infectious Disease Dx tests.</title>
        <authorList>
            <person name="Sproer C."/>
            <person name="Gronow S."/>
            <person name="Severitt S."/>
            <person name="Schroder I."/>
            <person name="Tallon L."/>
            <person name="Sadzewicz L."/>
            <person name="Zhao X."/>
            <person name="Vavikolanu K."/>
            <person name="Mehta A."/>
            <person name="Aluvathingal J."/>
            <person name="Nadendla S."/>
            <person name="Myers T."/>
            <person name="Yan Y."/>
            <person name="Sichtig H."/>
        </authorList>
    </citation>
    <scope>NUCLEOTIDE SEQUENCE [LARGE SCALE GENOMIC DNA]</scope>
    <source>
        <strain evidence="2 3">FDAARGOS_790</strain>
    </source>
</reference>
<dbReference type="RefSeq" id="WP_173146532.1">
    <property type="nucleotide sequence ID" value="NZ_CP053985.1"/>
</dbReference>
<evidence type="ECO:0000313" key="3">
    <source>
        <dbReference type="Proteomes" id="UP000500970"/>
    </source>
</evidence>
<dbReference type="EMBL" id="CP053985">
    <property type="protein sequence ID" value="QKH37699.1"/>
    <property type="molecule type" value="Genomic_DNA"/>
</dbReference>
<dbReference type="PRINTS" id="PR00598">
    <property type="entry name" value="HTHMARR"/>
</dbReference>
<dbReference type="PROSITE" id="PS50995">
    <property type="entry name" value="HTH_MARR_2"/>
    <property type="match status" value="1"/>
</dbReference>
<evidence type="ECO:0000313" key="2">
    <source>
        <dbReference type="EMBL" id="QKH37699.1"/>
    </source>
</evidence>
<dbReference type="InterPro" id="IPR000835">
    <property type="entry name" value="HTH_MarR-typ"/>
</dbReference>
<dbReference type="Pfam" id="PF01047">
    <property type="entry name" value="MarR"/>
    <property type="match status" value="1"/>
</dbReference>
<dbReference type="AlphaFoldDB" id="A0A7D4HTP3"/>
<dbReference type="InterPro" id="IPR036388">
    <property type="entry name" value="WH-like_DNA-bd_sf"/>
</dbReference>
<dbReference type="SMART" id="SM00347">
    <property type="entry name" value="HTH_MARR"/>
    <property type="match status" value="1"/>
</dbReference>
<proteinExistence type="predicted"/>